<dbReference type="Proteomes" id="UP000001312">
    <property type="component" value="Unassembled WGS sequence"/>
</dbReference>
<feature type="region of interest" description="Disordered" evidence="1">
    <location>
        <begin position="1"/>
        <end position="37"/>
    </location>
</feature>
<dbReference type="AlphaFoldDB" id="A7EGV3"/>
<evidence type="ECO:0000256" key="1">
    <source>
        <dbReference type="SAM" id="MobiDB-lite"/>
    </source>
</evidence>
<name>A7EGV3_SCLS1</name>
<dbReference type="HOGENOM" id="CLU_3351352_0_0_1"/>
<dbReference type="EMBL" id="CH476625">
    <property type="protein sequence ID" value="EDO02069.1"/>
    <property type="molecule type" value="Genomic_DNA"/>
</dbReference>
<dbReference type="InParanoid" id="A7EGV3"/>
<feature type="compositionally biased region" description="Basic and acidic residues" evidence="1">
    <location>
        <begin position="28"/>
        <end position="37"/>
    </location>
</feature>
<protein>
    <submittedName>
        <fullName evidence="2">Uncharacterized protein</fullName>
    </submittedName>
</protein>
<accession>A7EGV3</accession>
<dbReference type="KEGG" id="ssl:SS1G_04545"/>
<keyword evidence="3" id="KW-1185">Reference proteome</keyword>
<sequence>MGVASSEFRGVLIARSGNGPTNIPGDGFPKDCDKKIS</sequence>
<gene>
    <name evidence="2" type="ORF">SS1G_04545</name>
</gene>
<organism evidence="2 3">
    <name type="scientific">Sclerotinia sclerotiorum (strain ATCC 18683 / 1980 / Ss-1)</name>
    <name type="common">White mold</name>
    <name type="synonym">Whetzelinia sclerotiorum</name>
    <dbReference type="NCBI Taxonomy" id="665079"/>
    <lineage>
        <taxon>Eukaryota</taxon>
        <taxon>Fungi</taxon>
        <taxon>Dikarya</taxon>
        <taxon>Ascomycota</taxon>
        <taxon>Pezizomycotina</taxon>
        <taxon>Leotiomycetes</taxon>
        <taxon>Helotiales</taxon>
        <taxon>Sclerotiniaceae</taxon>
        <taxon>Sclerotinia</taxon>
    </lineage>
</organism>
<evidence type="ECO:0000313" key="2">
    <source>
        <dbReference type="EMBL" id="EDO02069.1"/>
    </source>
</evidence>
<proteinExistence type="predicted"/>
<dbReference type="GeneID" id="5490544"/>
<reference evidence="3" key="1">
    <citation type="journal article" date="2011" name="PLoS Genet.">
        <title>Genomic analysis of the necrotrophic fungal pathogens Sclerotinia sclerotiorum and Botrytis cinerea.</title>
        <authorList>
            <person name="Amselem J."/>
            <person name="Cuomo C.A."/>
            <person name="van Kan J.A."/>
            <person name="Viaud M."/>
            <person name="Benito E.P."/>
            <person name="Couloux A."/>
            <person name="Coutinho P.M."/>
            <person name="de Vries R.P."/>
            <person name="Dyer P.S."/>
            <person name="Fillinger S."/>
            <person name="Fournier E."/>
            <person name="Gout L."/>
            <person name="Hahn M."/>
            <person name="Kohn L."/>
            <person name="Lapalu N."/>
            <person name="Plummer K.M."/>
            <person name="Pradier J.M."/>
            <person name="Quevillon E."/>
            <person name="Sharon A."/>
            <person name="Simon A."/>
            <person name="ten Have A."/>
            <person name="Tudzynski B."/>
            <person name="Tudzynski P."/>
            <person name="Wincker P."/>
            <person name="Andrew M."/>
            <person name="Anthouard V."/>
            <person name="Beever R.E."/>
            <person name="Beffa R."/>
            <person name="Benoit I."/>
            <person name="Bouzid O."/>
            <person name="Brault B."/>
            <person name="Chen Z."/>
            <person name="Choquer M."/>
            <person name="Collemare J."/>
            <person name="Cotton P."/>
            <person name="Danchin E.G."/>
            <person name="Da Silva C."/>
            <person name="Gautier A."/>
            <person name="Giraud C."/>
            <person name="Giraud T."/>
            <person name="Gonzalez C."/>
            <person name="Grossetete S."/>
            <person name="Guldener U."/>
            <person name="Henrissat B."/>
            <person name="Howlett B.J."/>
            <person name="Kodira C."/>
            <person name="Kretschmer M."/>
            <person name="Lappartient A."/>
            <person name="Leroch M."/>
            <person name="Levis C."/>
            <person name="Mauceli E."/>
            <person name="Neuveglise C."/>
            <person name="Oeser B."/>
            <person name="Pearson M."/>
            <person name="Poulain J."/>
            <person name="Poussereau N."/>
            <person name="Quesneville H."/>
            <person name="Rascle C."/>
            <person name="Schumacher J."/>
            <person name="Segurens B."/>
            <person name="Sexton A."/>
            <person name="Silva E."/>
            <person name="Sirven C."/>
            <person name="Soanes D.M."/>
            <person name="Talbot N.J."/>
            <person name="Templeton M."/>
            <person name="Yandava C."/>
            <person name="Yarden O."/>
            <person name="Zeng Q."/>
            <person name="Rollins J.A."/>
            <person name="Lebrun M.H."/>
            <person name="Dickman M."/>
        </authorList>
    </citation>
    <scope>NUCLEOTIDE SEQUENCE [LARGE SCALE GENOMIC DNA]</scope>
    <source>
        <strain evidence="3">ATCC 18683 / 1980 / Ss-1</strain>
    </source>
</reference>
<dbReference type="RefSeq" id="XP_001594737.1">
    <property type="nucleotide sequence ID" value="XM_001594687.1"/>
</dbReference>
<evidence type="ECO:0000313" key="3">
    <source>
        <dbReference type="Proteomes" id="UP000001312"/>
    </source>
</evidence>